<dbReference type="EMBL" id="CAJVPY010034741">
    <property type="protein sequence ID" value="CAG8800323.1"/>
    <property type="molecule type" value="Genomic_DNA"/>
</dbReference>
<keyword evidence="2" id="KW-1185">Reference proteome</keyword>
<reference evidence="1" key="1">
    <citation type="submission" date="2021-06" db="EMBL/GenBank/DDBJ databases">
        <authorList>
            <person name="Kallberg Y."/>
            <person name="Tangrot J."/>
            <person name="Rosling A."/>
        </authorList>
    </citation>
    <scope>NUCLEOTIDE SEQUENCE</scope>
    <source>
        <strain evidence="1">MA453B</strain>
    </source>
</reference>
<gene>
    <name evidence="1" type="ORF">DERYTH_LOCUS23240</name>
</gene>
<dbReference type="AlphaFoldDB" id="A0A9N9PB77"/>
<proteinExistence type="predicted"/>
<evidence type="ECO:0000313" key="1">
    <source>
        <dbReference type="EMBL" id="CAG8800323.1"/>
    </source>
</evidence>
<feature type="non-terminal residue" evidence="1">
    <location>
        <position position="47"/>
    </location>
</feature>
<accession>A0A9N9PB77</accession>
<comment type="caution">
    <text evidence="1">The sequence shown here is derived from an EMBL/GenBank/DDBJ whole genome shotgun (WGS) entry which is preliminary data.</text>
</comment>
<evidence type="ECO:0000313" key="2">
    <source>
        <dbReference type="Proteomes" id="UP000789405"/>
    </source>
</evidence>
<organism evidence="1 2">
    <name type="scientific">Dentiscutata erythropus</name>
    <dbReference type="NCBI Taxonomy" id="1348616"/>
    <lineage>
        <taxon>Eukaryota</taxon>
        <taxon>Fungi</taxon>
        <taxon>Fungi incertae sedis</taxon>
        <taxon>Mucoromycota</taxon>
        <taxon>Glomeromycotina</taxon>
        <taxon>Glomeromycetes</taxon>
        <taxon>Diversisporales</taxon>
        <taxon>Gigasporaceae</taxon>
        <taxon>Dentiscutata</taxon>
    </lineage>
</organism>
<feature type="non-terminal residue" evidence="1">
    <location>
        <position position="1"/>
    </location>
</feature>
<name>A0A9N9PB77_9GLOM</name>
<dbReference type="Proteomes" id="UP000789405">
    <property type="component" value="Unassembled WGS sequence"/>
</dbReference>
<protein>
    <submittedName>
        <fullName evidence="1">13242_t:CDS:1</fullName>
    </submittedName>
</protein>
<sequence>TFCYENVCNKRNFVVGDDCDRQLLVIATFYDGQYRTVVDSVLLVVAV</sequence>